<proteinExistence type="predicted"/>
<name>K7A5Q2_9ALTE</name>
<gene>
    <name evidence="1" type="ORF">C427_3894</name>
</gene>
<dbReference type="HOGENOM" id="CLU_3237228_0_0_6"/>
<keyword evidence="2" id="KW-1185">Reference proteome</keyword>
<evidence type="ECO:0000313" key="1">
    <source>
        <dbReference type="EMBL" id="AGH45999.1"/>
    </source>
</evidence>
<sequence>MDNKYWLVRMNDKISGFERKNSAYSNSRFTLAKAIIVTIAELI</sequence>
<organism evidence="1 2">
    <name type="scientific">Paraglaciecola psychrophila 170</name>
    <dbReference type="NCBI Taxonomy" id="1129794"/>
    <lineage>
        <taxon>Bacteria</taxon>
        <taxon>Pseudomonadati</taxon>
        <taxon>Pseudomonadota</taxon>
        <taxon>Gammaproteobacteria</taxon>
        <taxon>Alteromonadales</taxon>
        <taxon>Alteromonadaceae</taxon>
        <taxon>Paraglaciecola</taxon>
    </lineage>
</organism>
<dbReference type="Proteomes" id="UP000011864">
    <property type="component" value="Chromosome"/>
</dbReference>
<dbReference type="EMBL" id="CP003837">
    <property type="protein sequence ID" value="AGH45999.1"/>
    <property type="molecule type" value="Genomic_DNA"/>
</dbReference>
<protein>
    <submittedName>
        <fullName evidence="1">Uncharacterized protein</fullName>
    </submittedName>
</protein>
<reference evidence="1 2" key="1">
    <citation type="journal article" date="2013" name="Genome Announc.">
        <title>Complete Genome Sequence of Glaciecola psychrophila Strain 170T.</title>
        <authorList>
            <person name="Yin J."/>
            <person name="Chen J."/>
            <person name="Liu G."/>
            <person name="Yu Y."/>
            <person name="Song L."/>
            <person name="Wang X."/>
            <person name="Qu X."/>
        </authorList>
    </citation>
    <scope>NUCLEOTIDE SEQUENCE [LARGE SCALE GENOMIC DNA]</scope>
    <source>
        <strain evidence="1 2">170</strain>
    </source>
</reference>
<dbReference type="AlphaFoldDB" id="K7A5Q2"/>
<accession>K7A5Q2</accession>
<evidence type="ECO:0000313" key="2">
    <source>
        <dbReference type="Proteomes" id="UP000011864"/>
    </source>
</evidence>
<dbReference type="KEGG" id="gps:C427_3894"/>